<feature type="transmembrane region" description="Helical" evidence="5">
    <location>
        <begin position="37"/>
        <end position="54"/>
    </location>
</feature>
<evidence type="ECO:0000313" key="7">
    <source>
        <dbReference type="EMBL" id="AWR94517.1"/>
    </source>
</evidence>
<evidence type="ECO:0000256" key="1">
    <source>
        <dbReference type="ARBA" id="ARBA00007816"/>
    </source>
</evidence>
<gene>
    <name evidence="7" type="ORF">DFR85_07845</name>
</gene>
<dbReference type="SUPFAM" id="SSF52540">
    <property type="entry name" value="P-loop containing nucleoside triphosphate hydrolases"/>
    <property type="match status" value="1"/>
</dbReference>
<evidence type="ECO:0000256" key="4">
    <source>
        <dbReference type="ARBA" id="ARBA00048988"/>
    </source>
</evidence>
<organism evidence="7 8">
    <name type="scientific">Acidianus brierleyi</name>
    <dbReference type="NCBI Taxonomy" id="41673"/>
    <lineage>
        <taxon>Archaea</taxon>
        <taxon>Thermoproteota</taxon>
        <taxon>Thermoprotei</taxon>
        <taxon>Sulfolobales</taxon>
        <taxon>Sulfolobaceae</taxon>
        <taxon>Acidianus</taxon>
    </lineage>
</organism>
<sequence length="550" mass="63002">MQDFRHVFIILLSIAEAVLLSVYFKSDVITLVIERDLFILIIIFVNSILIYLLFSSIVMSIVYYFSLYIIFIFININLLSITYFLSYIIGVSFALFGYFFINRSFNDNFILNLRNFKPRINTFSIILSVIFVIIVSLFVKNPLILIGSILNLLILSISGEIVLSPLTLASWLATPYLLSQLGEIRVNKGLCIGKINGILRRSTFELGRVKTNAKYKWANIKSDFCIDLDNSKNYNMIILGTSGSGKSSLAKTIVSKLNVSYLIFDIHGEYFTEAKRIDASLISVNPLSLFGQSPRQRALEVAYMLKSIFNLGNLQVIDLFNIIFETYEEKGIYEEDSSSWNNTPPNFRDVILLLERKKRYINNSTELNKIQSLEPYLNFVSNSMFNTNSINYNDIFEDNYILDLSKITIPEIKYIVIETILRSLTSFMYSTGTSKLRKMIVIDEAPFILSKESGQLLVERLFAEGRKFGIGFILISQTSEYVKKLISNSAYLFALNLVEPADLDYVSKIISGPDQDIYKSIYDSLHKLDRGLIITRNILQDEIFLVRIQQ</sequence>
<proteinExistence type="inferred from homology"/>
<keyword evidence="8" id="KW-1185">Reference proteome</keyword>
<dbReference type="PANTHER" id="PTHR42957">
    <property type="entry name" value="HELICASE MJ1565-RELATED"/>
    <property type="match status" value="1"/>
</dbReference>
<protein>
    <recommendedName>
        <fullName evidence="6">Helicase HerA central domain-containing protein</fullName>
    </recommendedName>
</protein>
<evidence type="ECO:0000256" key="2">
    <source>
        <dbReference type="ARBA" id="ARBA00034617"/>
    </source>
</evidence>
<evidence type="ECO:0000313" key="8">
    <source>
        <dbReference type="Proteomes" id="UP000248044"/>
    </source>
</evidence>
<dbReference type="EMBL" id="CP029289">
    <property type="protein sequence ID" value="AWR94517.1"/>
    <property type="molecule type" value="Genomic_DNA"/>
</dbReference>
<dbReference type="KEGG" id="abri:DFR85_07845"/>
<feature type="domain" description="Helicase HerA central" evidence="6">
    <location>
        <begin position="205"/>
        <end position="423"/>
    </location>
</feature>
<dbReference type="Pfam" id="PF01935">
    <property type="entry name" value="DUF87"/>
    <property type="match status" value="1"/>
</dbReference>
<keyword evidence="5" id="KW-1133">Transmembrane helix</keyword>
<accession>A0A2U9IEP7</accession>
<keyword evidence="5" id="KW-0812">Transmembrane</keyword>
<dbReference type="GO" id="GO:0043139">
    <property type="term" value="F:5'-3' DNA helicase activity"/>
    <property type="evidence" value="ECO:0007669"/>
    <property type="project" value="UniProtKB-EC"/>
</dbReference>
<dbReference type="GO" id="GO:0043138">
    <property type="term" value="F:3'-5' DNA helicase activity"/>
    <property type="evidence" value="ECO:0007669"/>
    <property type="project" value="UniProtKB-EC"/>
</dbReference>
<comment type="catalytic activity">
    <reaction evidence="3">
        <text>ATP + H2O = ADP + phosphate + H(+)</text>
        <dbReference type="Rhea" id="RHEA:13065"/>
        <dbReference type="ChEBI" id="CHEBI:15377"/>
        <dbReference type="ChEBI" id="CHEBI:15378"/>
        <dbReference type="ChEBI" id="CHEBI:30616"/>
        <dbReference type="ChEBI" id="CHEBI:43474"/>
        <dbReference type="ChEBI" id="CHEBI:456216"/>
        <dbReference type="EC" id="5.6.2.3"/>
    </reaction>
</comment>
<name>A0A2U9IEP7_9CREN</name>
<feature type="transmembrane region" description="Helical" evidence="5">
    <location>
        <begin position="84"/>
        <end position="101"/>
    </location>
</feature>
<dbReference type="PANTHER" id="PTHR42957:SF1">
    <property type="entry name" value="HELICASE MJ1565-RELATED"/>
    <property type="match status" value="1"/>
</dbReference>
<feature type="transmembrane region" description="Helical" evidence="5">
    <location>
        <begin position="7"/>
        <end position="25"/>
    </location>
</feature>
<dbReference type="GeneID" id="36832059"/>
<comment type="catalytic activity">
    <reaction evidence="4">
        <text>ATP + H2O = ADP + phosphate + H(+)</text>
        <dbReference type="Rhea" id="RHEA:13065"/>
        <dbReference type="ChEBI" id="CHEBI:15377"/>
        <dbReference type="ChEBI" id="CHEBI:15378"/>
        <dbReference type="ChEBI" id="CHEBI:30616"/>
        <dbReference type="ChEBI" id="CHEBI:43474"/>
        <dbReference type="ChEBI" id="CHEBI:456216"/>
        <dbReference type="EC" id="5.6.2.4"/>
    </reaction>
</comment>
<dbReference type="RefSeq" id="WP_110270398.1">
    <property type="nucleotide sequence ID" value="NZ_CP029289.2"/>
</dbReference>
<dbReference type="InterPro" id="IPR002789">
    <property type="entry name" value="HerA_central"/>
</dbReference>
<dbReference type="InterPro" id="IPR008571">
    <property type="entry name" value="HerA-like"/>
</dbReference>
<keyword evidence="5" id="KW-0472">Membrane</keyword>
<evidence type="ECO:0000256" key="5">
    <source>
        <dbReference type="SAM" id="Phobius"/>
    </source>
</evidence>
<comment type="catalytic activity">
    <reaction evidence="2">
        <text>Couples ATP hydrolysis with the unwinding of duplex DNA by translocating in the 3'-5' direction.</text>
        <dbReference type="EC" id="5.6.2.4"/>
    </reaction>
</comment>
<comment type="similarity">
    <text evidence="1">Belongs to the HerA family.</text>
</comment>
<feature type="transmembrane region" description="Helical" evidence="5">
    <location>
        <begin position="122"/>
        <end position="139"/>
    </location>
</feature>
<dbReference type="OrthoDB" id="107033at2157"/>
<reference evidence="7 8" key="1">
    <citation type="submission" date="2018-05" db="EMBL/GenBank/DDBJ databases">
        <title>Complete Genome Sequences of Extremely Thermoacidophilic, Metal-Mobilizing Type-Strain Members of the Archaeal Family Sulfolobaceae: Acidianus brierleyi DSM-1651T, Acidianus sulfidivorans DSM-18786T, Metallosphaera hakonensis DSM-7519T, and Metallosphaera prunae DSM-10039T.</title>
        <authorList>
            <person name="Counts J.A."/>
            <person name="Kelly R.M."/>
        </authorList>
    </citation>
    <scope>NUCLEOTIDE SEQUENCE [LARGE SCALE GENOMIC DNA]</scope>
    <source>
        <strain evidence="7 8">DSM 1651</strain>
    </source>
</reference>
<dbReference type="Gene3D" id="3.40.50.300">
    <property type="entry name" value="P-loop containing nucleotide triphosphate hydrolases"/>
    <property type="match status" value="2"/>
</dbReference>
<dbReference type="InterPro" id="IPR027417">
    <property type="entry name" value="P-loop_NTPase"/>
</dbReference>
<evidence type="ECO:0000259" key="6">
    <source>
        <dbReference type="Pfam" id="PF01935"/>
    </source>
</evidence>
<dbReference type="Proteomes" id="UP000248044">
    <property type="component" value="Chromosome"/>
</dbReference>
<feature type="transmembrane region" description="Helical" evidence="5">
    <location>
        <begin position="145"/>
        <end position="178"/>
    </location>
</feature>
<dbReference type="AlphaFoldDB" id="A0A2U9IEP7"/>
<evidence type="ECO:0000256" key="3">
    <source>
        <dbReference type="ARBA" id="ARBA00048954"/>
    </source>
</evidence>